<feature type="transmembrane region" description="Helical" evidence="2">
    <location>
        <begin position="1274"/>
        <end position="1295"/>
    </location>
</feature>
<evidence type="ECO:0000259" key="3">
    <source>
        <dbReference type="Pfam" id="PF13229"/>
    </source>
</evidence>
<feature type="transmembrane region" description="Helical" evidence="2">
    <location>
        <begin position="1163"/>
        <end position="1188"/>
    </location>
</feature>
<evidence type="ECO:0000256" key="1">
    <source>
        <dbReference type="SAM" id="MobiDB-lite"/>
    </source>
</evidence>
<feature type="compositionally biased region" description="Low complexity" evidence="1">
    <location>
        <begin position="1702"/>
        <end position="1711"/>
    </location>
</feature>
<dbReference type="InterPro" id="IPR006626">
    <property type="entry name" value="PbH1"/>
</dbReference>
<dbReference type="Pfam" id="PF13229">
    <property type="entry name" value="Beta_helix"/>
    <property type="match status" value="1"/>
</dbReference>
<keyword evidence="2" id="KW-0812">Transmembrane</keyword>
<protein>
    <submittedName>
        <fullName evidence="4">Polymorphic outer membrane protein</fullName>
    </submittedName>
</protein>
<feature type="region of interest" description="Disordered" evidence="1">
    <location>
        <begin position="1670"/>
        <end position="1716"/>
    </location>
</feature>
<dbReference type="PANTHER" id="PTHR11319:SF35">
    <property type="entry name" value="OUTER MEMBRANE PROTEIN PMPC-RELATED"/>
    <property type="match status" value="1"/>
</dbReference>
<feature type="region of interest" description="Disordered" evidence="1">
    <location>
        <begin position="1625"/>
        <end position="1657"/>
    </location>
</feature>
<feature type="region of interest" description="Disordered" evidence="1">
    <location>
        <begin position="1836"/>
        <end position="1921"/>
    </location>
</feature>
<feature type="transmembrane region" description="Helical" evidence="2">
    <location>
        <begin position="1538"/>
        <end position="1558"/>
    </location>
</feature>
<feature type="transmembrane region" description="Helical" evidence="2">
    <location>
        <begin position="1570"/>
        <end position="1592"/>
    </location>
</feature>
<organism evidence="4 5">
    <name type="scientific">Ectocarpus siliculosus</name>
    <name type="common">Brown alga</name>
    <name type="synonym">Conferva siliculosa</name>
    <dbReference type="NCBI Taxonomy" id="2880"/>
    <lineage>
        <taxon>Eukaryota</taxon>
        <taxon>Sar</taxon>
        <taxon>Stramenopiles</taxon>
        <taxon>Ochrophyta</taxon>
        <taxon>PX clade</taxon>
        <taxon>Phaeophyceae</taxon>
        <taxon>Ectocarpales</taxon>
        <taxon>Ectocarpaceae</taxon>
        <taxon>Ectocarpus</taxon>
    </lineage>
</organism>
<feature type="region of interest" description="Disordered" evidence="1">
    <location>
        <begin position="1936"/>
        <end position="1956"/>
    </location>
</feature>
<evidence type="ECO:0000313" key="5">
    <source>
        <dbReference type="Proteomes" id="UP000002630"/>
    </source>
</evidence>
<keyword evidence="5" id="KW-1185">Reference proteome</keyword>
<feature type="transmembrane region" description="Helical" evidence="2">
    <location>
        <begin position="1365"/>
        <end position="1388"/>
    </location>
</feature>
<dbReference type="PANTHER" id="PTHR11319">
    <property type="entry name" value="G PROTEIN-COUPLED RECEPTOR-RELATED"/>
    <property type="match status" value="1"/>
</dbReference>
<accession>D8LRF9</accession>
<dbReference type="SMART" id="SM00710">
    <property type="entry name" value="PbH1"/>
    <property type="match status" value="15"/>
</dbReference>
<feature type="compositionally biased region" description="Basic and acidic residues" evidence="1">
    <location>
        <begin position="1887"/>
        <end position="1896"/>
    </location>
</feature>
<evidence type="ECO:0000256" key="2">
    <source>
        <dbReference type="SAM" id="Phobius"/>
    </source>
</evidence>
<dbReference type="Proteomes" id="UP000002630">
    <property type="component" value="Unassembled WGS sequence"/>
</dbReference>
<feature type="compositionally biased region" description="Low complexity" evidence="1">
    <location>
        <begin position="1673"/>
        <end position="1684"/>
    </location>
</feature>
<proteinExistence type="predicted"/>
<dbReference type="SUPFAM" id="SSF51126">
    <property type="entry name" value="Pectin lyase-like"/>
    <property type="match status" value="3"/>
</dbReference>
<keyword evidence="2" id="KW-0472">Membrane</keyword>
<feature type="compositionally biased region" description="Gly residues" evidence="1">
    <location>
        <begin position="1749"/>
        <end position="1765"/>
    </location>
</feature>
<feature type="transmembrane region" description="Helical" evidence="2">
    <location>
        <begin position="1419"/>
        <end position="1440"/>
    </location>
</feature>
<evidence type="ECO:0000313" key="4">
    <source>
        <dbReference type="EMBL" id="CBN75060.1"/>
    </source>
</evidence>
<dbReference type="eggNOG" id="ENOG502S176">
    <property type="taxonomic scope" value="Eukaryota"/>
</dbReference>
<dbReference type="InterPro" id="IPR011050">
    <property type="entry name" value="Pectin_lyase_fold/virulence"/>
</dbReference>
<keyword evidence="2" id="KW-1133">Transmembrane helix</keyword>
<dbReference type="InterPro" id="IPR012334">
    <property type="entry name" value="Pectin_lyas_fold"/>
</dbReference>
<dbReference type="OrthoDB" id="75921at2759"/>
<dbReference type="Gene3D" id="2.160.20.10">
    <property type="entry name" value="Single-stranded right-handed beta-helix, Pectin lyase-like"/>
    <property type="match status" value="1"/>
</dbReference>
<dbReference type="InParanoid" id="D8LRF9"/>
<feature type="domain" description="Right handed beta helix" evidence="3">
    <location>
        <begin position="135"/>
        <end position="314"/>
    </location>
</feature>
<feature type="region of interest" description="Disordered" evidence="1">
    <location>
        <begin position="1748"/>
        <end position="1790"/>
    </location>
</feature>
<name>D8LRF9_ECTSI</name>
<feature type="compositionally biased region" description="Low complexity" evidence="1">
    <location>
        <begin position="1766"/>
        <end position="1783"/>
    </location>
</feature>
<gene>
    <name evidence="4" type="ORF">Esi_0066_0062</name>
</gene>
<dbReference type="InterPro" id="IPR039448">
    <property type="entry name" value="Beta_helix"/>
</dbReference>
<feature type="transmembrane region" description="Helical" evidence="2">
    <location>
        <begin position="1510"/>
        <end position="1531"/>
    </location>
</feature>
<feature type="compositionally biased region" description="Gly residues" evidence="1">
    <location>
        <begin position="1939"/>
        <end position="1956"/>
    </location>
</feature>
<reference evidence="4 5" key="1">
    <citation type="journal article" date="2010" name="Nature">
        <title>The Ectocarpus genome and the independent evolution of multicellularity in brown algae.</title>
        <authorList>
            <person name="Cock J.M."/>
            <person name="Sterck L."/>
            <person name="Rouze P."/>
            <person name="Scornet D."/>
            <person name="Allen A.E."/>
            <person name="Amoutzias G."/>
            <person name="Anthouard V."/>
            <person name="Artiguenave F."/>
            <person name="Aury J.M."/>
            <person name="Badger J.H."/>
            <person name="Beszteri B."/>
            <person name="Billiau K."/>
            <person name="Bonnet E."/>
            <person name="Bothwell J.H."/>
            <person name="Bowler C."/>
            <person name="Boyen C."/>
            <person name="Brownlee C."/>
            <person name="Carrano C.J."/>
            <person name="Charrier B."/>
            <person name="Cho G.Y."/>
            <person name="Coelho S.M."/>
            <person name="Collen J."/>
            <person name="Corre E."/>
            <person name="Da Silva C."/>
            <person name="Delage L."/>
            <person name="Delaroque N."/>
            <person name="Dittami S.M."/>
            <person name="Doulbeau S."/>
            <person name="Elias M."/>
            <person name="Farnham G."/>
            <person name="Gachon C.M."/>
            <person name="Gschloessl B."/>
            <person name="Heesch S."/>
            <person name="Jabbari K."/>
            <person name="Jubin C."/>
            <person name="Kawai H."/>
            <person name="Kimura K."/>
            <person name="Kloareg B."/>
            <person name="Kupper F.C."/>
            <person name="Lang D."/>
            <person name="Le Bail A."/>
            <person name="Leblanc C."/>
            <person name="Lerouge P."/>
            <person name="Lohr M."/>
            <person name="Lopez P.J."/>
            <person name="Martens C."/>
            <person name="Maumus F."/>
            <person name="Michel G."/>
            <person name="Miranda-Saavedra D."/>
            <person name="Morales J."/>
            <person name="Moreau H."/>
            <person name="Motomura T."/>
            <person name="Nagasato C."/>
            <person name="Napoli C.A."/>
            <person name="Nelson D.R."/>
            <person name="Nyvall-Collen P."/>
            <person name="Peters A.F."/>
            <person name="Pommier C."/>
            <person name="Potin P."/>
            <person name="Poulain J."/>
            <person name="Quesneville H."/>
            <person name="Read B."/>
            <person name="Rensing S.A."/>
            <person name="Ritter A."/>
            <person name="Rousvoal S."/>
            <person name="Samanta M."/>
            <person name="Samson G."/>
            <person name="Schroeder D.C."/>
            <person name="Segurens B."/>
            <person name="Strittmatter M."/>
            <person name="Tonon T."/>
            <person name="Tregear J.W."/>
            <person name="Valentin K."/>
            <person name="von Dassow P."/>
            <person name="Yamagishi T."/>
            <person name="Van de Peer Y."/>
            <person name="Wincker P."/>
        </authorList>
    </citation>
    <scope>NUCLEOTIDE SEQUENCE [LARGE SCALE GENOMIC DNA]</scope>
    <source>
        <strain evidence="5">Ec32 / CCAP1310/4</strain>
    </source>
</reference>
<dbReference type="EMBL" id="FN649760">
    <property type="protein sequence ID" value="CBN75060.1"/>
    <property type="molecule type" value="Genomic_DNA"/>
</dbReference>
<sequence>MRQQVVCLGLQERCGPGLCAGVQQQHYQGPGGVALAEPLVVAAASSLWILGEPGADGSPAAIDGGGVTGLVDLGEGSSLRLEGVTLRNASRASGNGGAIRAEAEGCSVVAVDSSFEGNQAASSFYLEGRGGALALGGGGSAELDNCVVSGNHAQQSGGAFSTQGDGCSLVLVGCSLEGNRAEVEGGGVVLEGRSTVWLDGSTLLENSAGDQGGGVHGVNATVGVVRGSQLVNNTASYYGGGGISLSGASNLTVSDSSFLDNYYFGDRTFGLGGGVKIIGSYATTTISITDSLFEGNSATDGGGLYISSDYVLTVSRTVFHDNVAGFFGGGAVLESNGVAALSSSNFTGGFAWNGGGALEVEGSRVSISDCLFEGNSNKFAGGAIRVEEEAAVSLSGTTFSNNFISSQSGAGSGGAVSVSAGTLTATDCNFENNQAFHDDRYDVETDPLEGGGAVIISDGSNVGGALLAEGSSTATLTNVAFTSNQAGVYGGALSIYEESVCLMNASHVGANTAGFGGGGMFLSASTGELDGVAFVGNSVSGGSGGAVFFSLGTNATVTGGLFSTNTATDTGGHVVAADAHTNVELLPDAAAASGVGTTATPLVLSGGEAGTDGGAVHAYGGAAVTAVSVEMSGNRAGGNGGAVSADGARVVVADGCTVTRNACGGDGGGVSVADAYFVGTGTNFSRNEAGSDGGGVRAFTGADVVLEGCVVDGNTAQLGGGVSSVDASLAASGCRVTGNTAFTDGGGLRASYLSKVVLDTCEVSFNTADFDGGGVALDASSGTDNDNLNAANASSALDCRGGTFEGNHAGERGGAVYVTRESVLSFEGCESFGNSASLGASVYASHSFVTLSEGSVLANDEVPTGAMVYALSTQLVAWNASFSVDDAPSMLAVEMTSGSSMRALACSFSGWEGPYVVLTGGELEMDLCDFRGRFGRGVLECLGETTTLELEAPSYELLAVGIQGTISSTLNITAGIEGGPVVWKVEEVADVHPTEALTWSIVPNVGILEEGGSATVAITGSLTSDFNGPTQALFKAESRQSGNTALAMVNTTFYYCQQGEYFSDDECLLCSDLELDGEGLDCDEPGVLQLTLPVASGYWRSSDDTTTIRKCLYEEACEGGSAISQSDDYCAVGYQGPYCAVCLSGYAGGISNGCHECTEAFRAWMYVLAVLGGLLALACAWLLFRYLIQEPVSPGRFLSCRNSRMVSKVKELPLHKLKIPIVVFQILTQYADITTVDFPPAFTKLLGFMDVLNLDMGWVLSASCIFSPNFYGRLVLTTLVPIALGLALCCTFMYAKSRTVRAGLPKANEGSSMRSVNTVVSSSNNSSGGGGGGGAPATVVAGSRSGHGIMMSEARQMSVVKRRHVGVLVTASFLVYSTVSTIVFQTFACDTLDELGTTFLRADYSLECYTPEHKLYRGYAGIMILVYPIGIPLLYAWLLFRHRHRIYPKQALRDGVSPERRLVDKKIAHTVLLWQAYRPSRYYYEVIECARRLLLTGCLVFILPNSAGQAGVACVLSVATVALFITLRPFADSNDDRLYILGAILIFLSMFVSLVPKIEIADGDDQSETVVSWLLIVLSLTLWLMAFMQCFLEVRSINAASGSRWDSGDTSSIANLMGNGGFSRRSGGGAGEYKSDGTSSGYKNFSPEDHHNTGHPADFYDFTNAHFGGSSSGGKSNTNNAKGGPALGSGDGGGKHHEHHTGGAAAATAAAAGGGGGKLHAWGTSPGGTADGRASGYADPVVLRFNDGMNGGDRGGGGGGGGGGATAAVQSSTSNQSQSSGNTYGPLTASMADSSTMAEDMFARRLGGGDGRPPSGTGDATAAAAAAAAAVFSGIDEHGGEEGGGGGRSLRLSPAEPMANAFPAPMTNAFPASTDTPESEPPGRGGDPGRESDHRTKAAVTLSPSPASSMHLRGPSPAAAASEMMMPMTFVEGEDPAAVGGGSAAAAGGGGGGGGF</sequence>